<keyword evidence="3" id="KW-1185">Reference proteome</keyword>
<comment type="caution">
    <text evidence="2">The sequence shown here is derived from an EMBL/GenBank/DDBJ whole genome shotgun (WGS) entry which is preliminary data.</text>
</comment>
<evidence type="ECO:0000256" key="1">
    <source>
        <dbReference type="SAM" id="Phobius"/>
    </source>
</evidence>
<dbReference type="AlphaFoldDB" id="A0A9K3DBI7"/>
<proteinExistence type="predicted"/>
<organism evidence="2 3">
    <name type="scientific">Kipferlia bialata</name>
    <dbReference type="NCBI Taxonomy" id="797122"/>
    <lineage>
        <taxon>Eukaryota</taxon>
        <taxon>Metamonada</taxon>
        <taxon>Carpediemonas-like organisms</taxon>
        <taxon>Kipferlia</taxon>
    </lineage>
</organism>
<keyword evidence="1" id="KW-0472">Membrane</keyword>
<protein>
    <submittedName>
        <fullName evidence="2">Uncharacterized protein</fullName>
    </submittedName>
</protein>
<sequence length="46" mass="4139">TATTAAGSAFATLQAVGATGAIFAAGPIATGAAVVGGIAGLVAFFK</sequence>
<feature type="non-terminal residue" evidence="2">
    <location>
        <position position="46"/>
    </location>
</feature>
<dbReference type="Proteomes" id="UP000265618">
    <property type="component" value="Unassembled WGS sequence"/>
</dbReference>
<accession>A0A9K3DBI7</accession>
<keyword evidence="1" id="KW-0812">Transmembrane</keyword>
<name>A0A9K3DBI7_9EUKA</name>
<reference evidence="2 3" key="1">
    <citation type="journal article" date="2018" name="PLoS ONE">
        <title>The draft genome of Kipferlia bialata reveals reductive genome evolution in fornicate parasites.</title>
        <authorList>
            <person name="Tanifuji G."/>
            <person name="Takabayashi S."/>
            <person name="Kume K."/>
            <person name="Takagi M."/>
            <person name="Nakayama T."/>
            <person name="Kamikawa R."/>
            <person name="Inagaki Y."/>
            <person name="Hashimoto T."/>
        </authorList>
    </citation>
    <scope>NUCLEOTIDE SEQUENCE [LARGE SCALE GENOMIC DNA]</scope>
    <source>
        <strain evidence="2">NY0173</strain>
    </source>
</reference>
<keyword evidence="1" id="KW-1133">Transmembrane helix</keyword>
<feature type="transmembrane region" description="Helical" evidence="1">
    <location>
        <begin position="28"/>
        <end position="45"/>
    </location>
</feature>
<dbReference type="EMBL" id="BDIP01008730">
    <property type="protein sequence ID" value="GIQ91985.1"/>
    <property type="molecule type" value="Genomic_DNA"/>
</dbReference>
<evidence type="ECO:0000313" key="2">
    <source>
        <dbReference type="EMBL" id="GIQ91985.1"/>
    </source>
</evidence>
<gene>
    <name evidence="2" type="ORF">KIPB_015499</name>
</gene>
<evidence type="ECO:0000313" key="3">
    <source>
        <dbReference type="Proteomes" id="UP000265618"/>
    </source>
</evidence>